<proteinExistence type="inferred from homology"/>
<dbReference type="InterPro" id="IPR011032">
    <property type="entry name" value="GroES-like_sf"/>
</dbReference>
<dbReference type="Proteomes" id="UP000000560">
    <property type="component" value="Chromosome VIII"/>
</dbReference>
<sequence>MAPQLMKAAVCKKTGQPIVIEQVPVPVPQGREVLARVQAVSLCHSDITITSGGLGPIQVPFIVGHEAVSVVEALGPDSAKWASRYFAEYTLVDAASAVVIPKDVIASPASLAPLFCAGLTVWNASKRARLQVTDVVAIVGAGGLGQIACQYAHAMGVRFPAYATTLSSVRAEGRIVAVGIPSKDIPIAISQLISRALQKFRLEDINEMIDLMKAGKVEKGRMVAQFF</sequence>
<accession>Q5BH80</accession>
<evidence type="ECO:0000259" key="6">
    <source>
        <dbReference type="Pfam" id="PF08240"/>
    </source>
</evidence>
<dbReference type="eggNOG" id="KOG0023">
    <property type="taxonomic scope" value="Eukaryota"/>
</dbReference>
<dbReference type="InterPro" id="IPR036291">
    <property type="entry name" value="NAD(P)-bd_dom_sf"/>
</dbReference>
<dbReference type="GeneID" id="2875875"/>
<comment type="cofactor">
    <cofactor evidence="1">
        <name>Zn(2+)</name>
        <dbReference type="ChEBI" id="CHEBI:29105"/>
    </cofactor>
</comment>
<dbReference type="Pfam" id="PF08240">
    <property type="entry name" value="ADH_N"/>
    <property type="match status" value="1"/>
</dbReference>
<dbReference type="HOGENOM" id="CLU_1219680_0_0_1"/>
<dbReference type="GO" id="GO:0046872">
    <property type="term" value="F:metal ion binding"/>
    <property type="evidence" value="ECO:0007669"/>
    <property type="project" value="UniProtKB-KW"/>
</dbReference>
<dbReference type="AlphaFoldDB" id="Q5BH80"/>
<evidence type="ECO:0000256" key="2">
    <source>
        <dbReference type="ARBA" id="ARBA00008072"/>
    </source>
</evidence>
<dbReference type="KEGG" id="ani:ANIA_00100"/>
<dbReference type="RefSeq" id="XP_657704.1">
    <property type="nucleotide sequence ID" value="XM_652612.1"/>
</dbReference>
<dbReference type="SUPFAM" id="SSF50129">
    <property type="entry name" value="GroES-like"/>
    <property type="match status" value="1"/>
</dbReference>
<dbReference type="OrthoDB" id="256333at2759"/>
<evidence type="ECO:0000256" key="1">
    <source>
        <dbReference type="ARBA" id="ARBA00001947"/>
    </source>
</evidence>
<keyword evidence="5" id="KW-0560">Oxidoreductase</keyword>
<dbReference type="GO" id="GO:0016491">
    <property type="term" value="F:oxidoreductase activity"/>
    <property type="evidence" value="ECO:0007669"/>
    <property type="project" value="UniProtKB-KW"/>
</dbReference>
<dbReference type="Gene3D" id="3.40.50.720">
    <property type="entry name" value="NAD(P)-binding Rossmann-like Domain"/>
    <property type="match status" value="1"/>
</dbReference>
<accession>C8VQM6</accession>
<dbReference type="STRING" id="227321.Q5BH80"/>
<evidence type="ECO:0000256" key="3">
    <source>
        <dbReference type="ARBA" id="ARBA00022723"/>
    </source>
</evidence>
<dbReference type="EMBL" id="BN001308">
    <property type="protein sequence ID" value="CBF90199.1"/>
    <property type="molecule type" value="Genomic_DNA"/>
</dbReference>
<dbReference type="VEuPathDB" id="FungiDB:AN0100"/>
<reference evidence="8" key="1">
    <citation type="journal article" date="2005" name="Nature">
        <title>Sequencing of Aspergillus nidulans and comparative analysis with A. fumigatus and A. oryzae.</title>
        <authorList>
            <person name="Galagan J.E."/>
            <person name="Calvo S.E."/>
            <person name="Cuomo C."/>
            <person name="Ma L.J."/>
            <person name="Wortman J.R."/>
            <person name="Batzoglou S."/>
            <person name="Lee S.I."/>
            <person name="Basturkmen M."/>
            <person name="Spevak C.C."/>
            <person name="Clutterbuck J."/>
            <person name="Kapitonov V."/>
            <person name="Jurka J."/>
            <person name="Scazzocchio C."/>
            <person name="Farman M."/>
            <person name="Butler J."/>
            <person name="Purcell S."/>
            <person name="Harris S."/>
            <person name="Braus G.H."/>
            <person name="Draht O."/>
            <person name="Busch S."/>
            <person name="D'Enfert C."/>
            <person name="Bouchier C."/>
            <person name="Goldman G.H."/>
            <person name="Bell-Pedersen D."/>
            <person name="Griffiths-Jones S."/>
            <person name="Doonan J.H."/>
            <person name="Yu J."/>
            <person name="Vienken K."/>
            <person name="Pain A."/>
            <person name="Freitag M."/>
            <person name="Selker E.U."/>
            <person name="Archer D.B."/>
            <person name="Penalva M.A."/>
            <person name="Oakley B.R."/>
            <person name="Momany M."/>
            <person name="Tanaka T."/>
            <person name="Kumagai T."/>
            <person name="Asai K."/>
            <person name="Machida M."/>
            <person name="Nierman W.C."/>
            <person name="Denning D.W."/>
            <person name="Caddick M."/>
            <person name="Hynes M."/>
            <person name="Paoletti M."/>
            <person name="Fischer R."/>
            <person name="Miller B."/>
            <person name="Dyer P."/>
            <person name="Sachs M.S."/>
            <person name="Osmani S.A."/>
            <person name="Birren B.W."/>
        </authorList>
    </citation>
    <scope>NUCLEOTIDE SEQUENCE [LARGE SCALE GENOMIC DNA]</scope>
    <source>
        <strain evidence="8">FGSC A4 / ATCC 38163 / CBS 112.46 / NRRL 194 / M139</strain>
    </source>
</reference>
<feature type="domain" description="Alcohol dehydrogenase-like N-terminal" evidence="6">
    <location>
        <begin position="31"/>
        <end position="81"/>
    </location>
</feature>
<dbReference type="InParanoid" id="Q5BH80"/>
<keyword evidence="4" id="KW-0862">Zinc</keyword>
<protein>
    <recommendedName>
        <fullName evidence="6">Alcohol dehydrogenase-like N-terminal domain-containing protein</fullName>
    </recommendedName>
</protein>
<evidence type="ECO:0000256" key="5">
    <source>
        <dbReference type="ARBA" id="ARBA00023002"/>
    </source>
</evidence>
<evidence type="ECO:0000256" key="4">
    <source>
        <dbReference type="ARBA" id="ARBA00022833"/>
    </source>
</evidence>
<reference evidence="8" key="2">
    <citation type="journal article" date="2009" name="Fungal Genet. Biol.">
        <title>The 2008 update of the Aspergillus nidulans genome annotation: a community effort.</title>
        <authorList>
            <person name="Wortman J.R."/>
            <person name="Gilsenan J.M."/>
            <person name="Joardar V."/>
            <person name="Deegan J."/>
            <person name="Clutterbuck J."/>
            <person name="Andersen M.R."/>
            <person name="Archer D."/>
            <person name="Bencina M."/>
            <person name="Braus G."/>
            <person name="Coutinho P."/>
            <person name="von Dohren H."/>
            <person name="Doonan J."/>
            <person name="Driessen A.J."/>
            <person name="Durek P."/>
            <person name="Espeso E."/>
            <person name="Fekete E."/>
            <person name="Flipphi M."/>
            <person name="Estrada C.G."/>
            <person name="Geysens S."/>
            <person name="Goldman G."/>
            <person name="de Groot P.W."/>
            <person name="Hansen K."/>
            <person name="Harris S.D."/>
            <person name="Heinekamp T."/>
            <person name="Helmstaedt K."/>
            <person name="Henrissat B."/>
            <person name="Hofmann G."/>
            <person name="Homan T."/>
            <person name="Horio T."/>
            <person name="Horiuchi H."/>
            <person name="James S."/>
            <person name="Jones M."/>
            <person name="Karaffa L."/>
            <person name="Karanyi Z."/>
            <person name="Kato M."/>
            <person name="Keller N."/>
            <person name="Kelly D.E."/>
            <person name="Kiel J.A."/>
            <person name="Kim J.M."/>
            <person name="van der Klei I.J."/>
            <person name="Klis F.M."/>
            <person name="Kovalchuk A."/>
            <person name="Krasevec N."/>
            <person name="Kubicek C.P."/>
            <person name="Liu B."/>
            <person name="Maccabe A."/>
            <person name="Meyer V."/>
            <person name="Mirabito P."/>
            <person name="Miskei M."/>
            <person name="Mos M."/>
            <person name="Mullins J."/>
            <person name="Nelson D.R."/>
            <person name="Nielsen J."/>
            <person name="Oakley B.R."/>
            <person name="Osmani S.A."/>
            <person name="Pakula T."/>
            <person name="Paszewski A."/>
            <person name="Paulsen I."/>
            <person name="Pilsyk S."/>
            <person name="Pocsi I."/>
            <person name="Punt P.J."/>
            <person name="Ram A.F."/>
            <person name="Ren Q."/>
            <person name="Robellet X."/>
            <person name="Robson G."/>
            <person name="Seiboth B."/>
            <person name="van Solingen P."/>
            <person name="Specht T."/>
            <person name="Sun J."/>
            <person name="Taheri-Talesh N."/>
            <person name="Takeshita N."/>
            <person name="Ussery D."/>
            <person name="vanKuyk P.A."/>
            <person name="Visser H."/>
            <person name="van de Vondervoort P.J."/>
            <person name="de Vries R.P."/>
            <person name="Walton J."/>
            <person name="Xiang X."/>
            <person name="Xiong Y."/>
            <person name="Zeng A.P."/>
            <person name="Brandt B.W."/>
            <person name="Cornell M.J."/>
            <person name="van den Hondel C.A."/>
            <person name="Visser J."/>
            <person name="Oliver S.G."/>
            <person name="Turner G."/>
        </authorList>
    </citation>
    <scope>GENOME REANNOTATION</scope>
    <source>
        <strain evidence="8">FGSC A4 / ATCC 38163 / CBS 112.46 / NRRL 194 / M139</strain>
    </source>
</reference>
<gene>
    <name evidence="7" type="ORF">ANIA_00100</name>
</gene>
<keyword evidence="3" id="KW-0479">Metal-binding</keyword>
<evidence type="ECO:0000313" key="7">
    <source>
        <dbReference type="EMBL" id="CBF90199.1"/>
    </source>
</evidence>
<evidence type="ECO:0000313" key="8">
    <source>
        <dbReference type="Proteomes" id="UP000000560"/>
    </source>
</evidence>
<dbReference type="Gene3D" id="3.90.180.10">
    <property type="entry name" value="Medium-chain alcohol dehydrogenases, catalytic domain"/>
    <property type="match status" value="2"/>
</dbReference>
<name>Q5BH80_EMENI</name>
<dbReference type="SUPFAM" id="SSF51735">
    <property type="entry name" value="NAD(P)-binding Rossmann-fold domains"/>
    <property type="match status" value="1"/>
</dbReference>
<dbReference type="PANTHER" id="PTHR42940">
    <property type="entry name" value="ALCOHOL DEHYDROGENASE 1-RELATED"/>
    <property type="match status" value="1"/>
</dbReference>
<dbReference type="InterPro" id="IPR013154">
    <property type="entry name" value="ADH-like_N"/>
</dbReference>
<organism evidence="7 8">
    <name type="scientific">Emericella nidulans (strain FGSC A4 / ATCC 38163 / CBS 112.46 / NRRL 194 / M139)</name>
    <name type="common">Aspergillus nidulans</name>
    <dbReference type="NCBI Taxonomy" id="227321"/>
    <lineage>
        <taxon>Eukaryota</taxon>
        <taxon>Fungi</taxon>
        <taxon>Dikarya</taxon>
        <taxon>Ascomycota</taxon>
        <taxon>Pezizomycotina</taxon>
        <taxon>Eurotiomycetes</taxon>
        <taxon>Eurotiomycetidae</taxon>
        <taxon>Eurotiales</taxon>
        <taxon>Aspergillaceae</taxon>
        <taxon>Aspergillus</taxon>
        <taxon>Aspergillus subgen. Nidulantes</taxon>
    </lineage>
</organism>
<dbReference type="OMA" id="RPKINER"/>
<comment type="similarity">
    <text evidence="2">Belongs to the zinc-containing alcohol dehydrogenase family.</text>
</comment>
<keyword evidence="8" id="KW-1185">Reference proteome</keyword>
<dbReference type="PANTHER" id="PTHR42940:SF8">
    <property type="entry name" value="VACUOLAR PROTEIN SORTING-ASSOCIATED PROTEIN 11"/>
    <property type="match status" value="1"/>
</dbReference>